<keyword evidence="1" id="KW-0479">Metal-binding</keyword>
<dbReference type="SUPFAM" id="SSF54593">
    <property type="entry name" value="Glyoxalase/Bleomycin resistance protein/Dihydroxybiphenyl dioxygenase"/>
    <property type="match status" value="1"/>
</dbReference>
<reference evidence="3 4" key="1">
    <citation type="submission" date="2011-06" db="EMBL/GenBank/DDBJ databases">
        <title>The Genome Sequence of Fusarium oxysporum FOSC 3-a.</title>
        <authorList>
            <consortium name="The Broad Institute Genome Sequencing Platform"/>
            <person name="Ma L.-J."/>
            <person name="Gale L.R."/>
            <person name="Schwartz D.C."/>
            <person name="Zhou S."/>
            <person name="Corby-Kistler H."/>
            <person name="Young S.K."/>
            <person name="Zeng Q."/>
            <person name="Gargeya S."/>
            <person name="Fitzgerald M."/>
            <person name="Haas B."/>
            <person name="Abouelleil A."/>
            <person name="Alvarado L."/>
            <person name="Arachchi H.M."/>
            <person name="Berlin A."/>
            <person name="Brown A."/>
            <person name="Chapman S.B."/>
            <person name="Chen Z."/>
            <person name="Dunbar C."/>
            <person name="Freedman E."/>
            <person name="Gearin G."/>
            <person name="Gellesch M."/>
            <person name="Goldberg J."/>
            <person name="Griggs A."/>
            <person name="Gujja S."/>
            <person name="Heiman D."/>
            <person name="Howarth C."/>
            <person name="Larson L."/>
            <person name="Lui A."/>
            <person name="MacDonald P.J.P."/>
            <person name="Mehta T."/>
            <person name="Montmayeur A."/>
            <person name="Murphy C."/>
            <person name="Neiman D."/>
            <person name="Pearson M."/>
            <person name="Priest M."/>
            <person name="Roberts A."/>
            <person name="Saif S."/>
            <person name="Shea T."/>
            <person name="Shenoy N."/>
            <person name="Sisk P."/>
            <person name="Stolte C."/>
            <person name="Sykes S."/>
            <person name="Wortman J."/>
            <person name="Nusbaum C."/>
            <person name="Birren B."/>
        </authorList>
    </citation>
    <scope>NUCLEOTIDE SEQUENCE [LARGE SCALE GENOMIC DNA]</scope>
    <source>
        <strain evidence="4">FOSC 3-a</strain>
    </source>
</reference>
<dbReference type="PANTHER" id="PTHR10374:SF30">
    <property type="entry name" value="LACTOYLGLUTATHIONE LYASE"/>
    <property type="match status" value="1"/>
</dbReference>
<evidence type="ECO:0000313" key="3">
    <source>
        <dbReference type="EMBL" id="EWY79431.1"/>
    </source>
</evidence>
<evidence type="ECO:0000256" key="1">
    <source>
        <dbReference type="ARBA" id="ARBA00022723"/>
    </source>
</evidence>
<evidence type="ECO:0000313" key="4">
    <source>
        <dbReference type="Proteomes" id="UP000030753"/>
    </source>
</evidence>
<feature type="domain" description="VOC" evidence="2">
    <location>
        <begin position="11"/>
        <end position="166"/>
    </location>
</feature>
<dbReference type="GO" id="GO:0046872">
    <property type="term" value="F:metal ion binding"/>
    <property type="evidence" value="ECO:0007669"/>
    <property type="project" value="UniProtKB-KW"/>
</dbReference>
<dbReference type="PROSITE" id="PS00934">
    <property type="entry name" value="GLYOXALASE_I_1"/>
    <property type="match status" value="1"/>
</dbReference>
<gene>
    <name evidence="3" type="ORF">FOYG_17411</name>
</gene>
<dbReference type="PROSITE" id="PS51819">
    <property type="entry name" value="VOC"/>
    <property type="match status" value="1"/>
</dbReference>
<dbReference type="Pfam" id="PF00903">
    <property type="entry name" value="Glyoxalase"/>
    <property type="match status" value="1"/>
</dbReference>
<dbReference type="HOGENOM" id="CLU_046006_1_1_1"/>
<sequence length="168" mass="18617">MASQNATRGFRFTHTGLRVTDIDRSVEFYSGVFGMKELGRMPLDTVTIVFMGYSDSMASEAPLFGREGVLELNADKISSTLNNNYNSRIVKLAFGVPDMESAMEHIRKQGVKILKETGDSKGFEVISTFLGCETPDKGFDKSLWEAAVPVPFIEDPDGYLIEIIPYSV</sequence>
<dbReference type="PANTHER" id="PTHR10374">
    <property type="entry name" value="LACTOYLGLUTATHIONE LYASE GLYOXALASE I"/>
    <property type="match status" value="1"/>
</dbReference>
<dbReference type="EMBL" id="JH717867">
    <property type="protein sequence ID" value="EWY79431.1"/>
    <property type="molecule type" value="Genomic_DNA"/>
</dbReference>
<dbReference type="Gene3D" id="3.10.180.10">
    <property type="entry name" value="2,3-Dihydroxybiphenyl 1,2-Dioxygenase, domain 1"/>
    <property type="match status" value="1"/>
</dbReference>
<name>W9HGZ4_FUSOX</name>
<dbReference type="InterPro" id="IPR018146">
    <property type="entry name" value="Glyoxalase_1_CS"/>
</dbReference>
<dbReference type="GO" id="GO:0004462">
    <property type="term" value="F:lactoylglutathione lyase activity"/>
    <property type="evidence" value="ECO:0007669"/>
    <property type="project" value="InterPro"/>
</dbReference>
<dbReference type="AlphaFoldDB" id="W9HGZ4"/>
<dbReference type="InterPro" id="IPR004360">
    <property type="entry name" value="Glyas_Fos-R_dOase_dom"/>
</dbReference>
<accession>W9HGZ4</accession>
<evidence type="ECO:0000259" key="2">
    <source>
        <dbReference type="PROSITE" id="PS51819"/>
    </source>
</evidence>
<dbReference type="InterPro" id="IPR037523">
    <property type="entry name" value="VOC_core"/>
</dbReference>
<protein>
    <recommendedName>
        <fullName evidence="2">VOC domain-containing protein</fullName>
    </recommendedName>
</protein>
<dbReference type="InterPro" id="IPR029068">
    <property type="entry name" value="Glyas_Bleomycin-R_OHBP_Dase"/>
</dbReference>
<dbReference type="OrthoDB" id="16820at2759"/>
<organism evidence="3 4">
    <name type="scientific">Fusarium oxysporum NRRL 32931</name>
    <dbReference type="NCBI Taxonomy" id="660029"/>
    <lineage>
        <taxon>Eukaryota</taxon>
        <taxon>Fungi</taxon>
        <taxon>Dikarya</taxon>
        <taxon>Ascomycota</taxon>
        <taxon>Pezizomycotina</taxon>
        <taxon>Sordariomycetes</taxon>
        <taxon>Hypocreomycetidae</taxon>
        <taxon>Hypocreales</taxon>
        <taxon>Nectriaceae</taxon>
        <taxon>Fusarium</taxon>
        <taxon>Fusarium oxysporum species complex</taxon>
    </lineage>
</organism>
<proteinExistence type="predicted"/>
<dbReference type="Proteomes" id="UP000030753">
    <property type="component" value="Unassembled WGS sequence"/>
</dbReference>